<proteinExistence type="predicted"/>
<dbReference type="PROSITE" id="PS01209">
    <property type="entry name" value="LDLRA_1"/>
    <property type="match status" value="1"/>
</dbReference>
<evidence type="ECO:0000256" key="2">
    <source>
        <dbReference type="PROSITE-ProRule" id="PRU00124"/>
    </source>
</evidence>
<dbReference type="InterPro" id="IPR036055">
    <property type="entry name" value="LDL_receptor-like_sf"/>
</dbReference>
<dbReference type="AlphaFoldDB" id="A0A7R8Z828"/>
<dbReference type="Gene3D" id="4.10.400.10">
    <property type="entry name" value="Low-density Lipoprotein Receptor"/>
    <property type="match status" value="1"/>
</dbReference>
<comment type="caution">
    <text evidence="2">Lacks conserved residue(s) required for the propagation of feature annotation.</text>
</comment>
<evidence type="ECO:0000313" key="4">
    <source>
        <dbReference type="EMBL" id="CAD7197818.1"/>
    </source>
</evidence>
<organism evidence="4">
    <name type="scientific">Timema douglasi</name>
    <name type="common">Walking stick</name>
    <dbReference type="NCBI Taxonomy" id="61478"/>
    <lineage>
        <taxon>Eukaryota</taxon>
        <taxon>Metazoa</taxon>
        <taxon>Ecdysozoa</taxon>
        <taxon>Arthropoda</taxon>
        <taxon>Hexapoda</taxon>
        <taxon>Insecta</taxon>
        <taxon>Pterygota</taxon>
        <taxon>Neoptera</taxon>
        <taxon>Polyneoptera</taxon>
        <taxon>Phasmatodea</taxon>
        <taxon>Timematodea</taxon>
        <taxon>Timematoidea</taxon>
        <taxon>Timematidae</taxon>
        <taxon>Timema</taxon>
    </lineage>
</organism>
<gene>
    <name evidence="4" type="ORF">TDIB3V08_LOCUS4117</name>
</gene>
<accession>A0A7R8Z828</accession>
<dbReference type="CDD" id="cd00112">
    <property type="entry name" value="LDLa"/>
    <property type="match status" value="1"/>
</dbReference>
<dbReference type="InterPro" id="IPR002172">
    <property type="entry name" value="LDrepeatLR_classA_rpt"/>
</dbReference>
<dbReference type="InterPro" id="IPR023415">
    <property type="entry name" value="LDLR_class-A_CS"/>
</dbReference>
<dbReference type="Pfam" id="PF00057">
    <property type="entry name" value="Ldl_recept_a"/>
    <property type="match status" value="1"/>
</dbReference>
<sequence length="487" mass="53296">MGRANMNASRYDDGLVVWIDTTCVGRARGIHRLVTFNLEKVKPHLRRERLEDNLGKTTLCASNWDSNPELHVNGRRLTSSEGLTLLRESPALTEGGDKSFCRGKLDKLRGWGFQLCDDDRFDGRHGVSSSALWGISGNITDTTTPSAVPDECFCNQGTFPCANMSVCIPQRSMCNGYNDCPRGEDEDVIACADFHGNIEFLTFLLSSVSGETPGYRTCEVSQLEFRLMSLSGPACPGEGQCVWVRTSASDVRGSHFGTICISGFPQNCSCRNVTWLSCKYLGLSQVPQTVTRNVTRIAQRRSGNNHKTQKHKKELSNIRENITKILVDNVSITTLEELTKGQDSNLDLRSGKTVSVPGSPNTGTSPGSDSVSSPDRPKTPVDTQHLLITGTPNHRLRPPDLATLEVEESQALRLALALKAKGIELPTGREKHQVNFLLSQQSIPLPLTTVPILPSTPLLYLCGISSTRGTEEGRRQGVREGPLGTLF</sequence>
<evidence type="ECO:0000256" key="1">
    <source>
        <dbReference type="ARBA" id="ARBA00023157"/>
    </source>
</evidence>
<reference evidence="4" key="1">
    <citation type="submission" date="2020-11" db="EMBL/GenBank/DDBJ databases">
        <authorList>
            <person name="Tran Van P."/>
        </authorList>
    </citation>
    <scope>NUCLEOTIDE SEQUENCE</scope>
</reference>
<dbReference type="SMART" id="SM00192">
    <property type="entry name" value="LDLa"/>
    <property type="match status" value="1"/>
</dbReference>
<name>A0A7R8Z828_TIMDO</name>
<protein>
    <submittedName>
        <fullName evidence="4">Uncharacterized protein</fullName>
    </submittedName>
</protein>
<evidence type="ECO:0000256" key="3">
    <source>
        <dbReference type="SAM" id="MobiDB-lite"/>
    </source>
</evidence>
<keyword evidence="1" id="KW-1015">Disulfide bond</keyword>
<feature type="compositionally biased region" description="Polar residues" evidence="3">
    <location>
        <begin position="345"/>
        <end position="373"/>
    </location>
</feature>
<feature type="region of interest" description="Disordered" evidence="3">
    <location>
        <begin position="345"/>
        <end position="385"/>
    </location>
</feature>
<dbReference type="PROSITE" id="PS50068">
    <property type="entry name" value="LDLRA_2"/>
    <property type="match status" value="1"/>
</dbReference>
<dbReference type="SUPFAM" id="SSF57424">
    <property type="entry name" value="LDL receptor-like module"/>
    <property type="match status" value="1"/>
</dbReference>
<dbReference type="EMBL" id="OA565849">
    <property type="protein sequence ID" value="CAD7197818.1"/>
    <property type="molecule type" value="Genomic_DNA"/>
</dbReference>